<reference evidence="8" key="2">
    <citation type="submission" date="2024-06" db="UniProtKB">
        <authorList>
            <consortium name="EnsemblMetazoa"/>
        </authorList>
    </citation>
    <scope>IDENTIFICATION</scope>
</reference>
<evidence type="ECO:0000313" key="9">
    <source>
        <dbReference type="Proteomes" id="UP000007879"/>
    </source>
</evidence>
<evidence type="ECO:0000256" key="1">
    <source>
        <dbReference type="ARBA" id="ARBA00004177"/>
    </source>
</evidence>
<feature type="compositionally biased region" description="Low complexity" evidence="6">
    <location>
        <begin position="1613"/>
        <end position="1624"/>
    </location>
</feature>
<feature type="region of interest" description="Disordered" evidence="6">
    <location>
        <begin position="697"/>
        <end position="807"/>
    </location>
</feature>
<dbReference type="Proteomes" id="UP000007879">
    <property type="component" value="Unassembled WGS sequence"/>
</dbReference>
<feature type="compositionally biased region" description="Polar residues" evidence="6">
    <location>
        <begin position="764"/>
        <end position="774"/>
    </location>
</feature>
<dbReference type="InterPro" id="IPR004328">
    <property type="entry name" value="BRO1_dom"/>
</dbReference>
<evidence type="ECO:0000256" key="5">
    <source>
        <dbReference type="SAM" id="Coils"/>
    </source>
</evidence>
<feature type="compositionally biased region" description="Polar residues" evidence="6">
    <location>
        <begin position="1519"/>
        <end position="1544"/>
    </location>
</feature>
<feature type="compositionally biased region" description="Polar residues" evidence="6">
    <location>
        <begin position="1575"/>
        <end position="1598"/>
    </location>
</feature>
<keyword evidence="5" id="KW-0175">Coiled coil</keyword>
<evidence type="ECO:0000256" key="4">
    <source>
        <dbReference type="ARBA" id="ARBA00022753"/>
    </source>
</evidence>
<evidence type="ECO:0000256" key="3">
    <source>
        <dbReference type="ARBA" id="ARBA00022490"/>
    </source>
</evidence>
<feature type="region of interest" description="Disordered" evidence="6">
    <location>
        <begin position="885"/>
        <end position="916"/>
    </location>
</feature>
<keyword evidence="4" id="KW-0967">Endosome</keyword>
<dbReference type="PROSITE" id="PS51180">
    <property type="entry name" value="BRO1"/>
    <property type="match status" value="1"/>
</dbReference>
<feature type="compositionally biased region" description="Polar residues" evidence="6">
    <location>
        <begin position="1690"/>
        <end position="1703"/>
    </location>
</feature>
<evidence type="ECO:0000313" key="8">
    <source>
        <dbReference type="EnsemblMetazoa" id="XP_019849417.1"/>
    </source>
</evidence>
<protein>
    <recommendedName>
        <fullName evidence="7">BRO1 domain-containing protein</fullName>
    </recommendedName>
</protein>
<dbReference type="GeneID" id="105316951"/>
<dbReference type="Gene3D" id="1.20.120.560">
    <property type="entry name" value="alix/aip1 in complex with the ypdl late domain"/>
    <property type="match status" value="1"/>
</dbReference>
<dbReference type="InterPro" id="IPR025304">
    <property type="entry name" value="ALIX_V_dom"/>
</dbReference>
<feature type="region of interest" description="Disordered" evidence="6">
    <location>
        <begin position="1171"/>
        <end position="1201"/>
    </location>
</feature>
<feature type="compositionally biased region" description="Low complexity" evidence="6">
    <location>
        <begin position="730"/>
        <end position="751"/>
    </location>
</feature>
<evidence type="ECO:0000256" key="6">
    <source>
        <dbReference type="SAM" id="MobiDB-lite"/>
    </source>
</evidence>
<dbReference type="Pfam" id="PF03097">
    <property type="entry name" value="BRO1"/>
    <property type="match status" value="1"/>
</dbReference>
<dbReference type="InterPro" id="IPR038499">
    <property type="entry name" value="BRO1_sf"/>
</dbReference>
<dbReference type="GO" id="GO:0043328">
    <property type="term" value="P:protein transport to vacuole involved in ubiquitin-dependent protein catabolic process via the multivesicular body sorting pathway"/>
    <property type="evidence" value="ECO:0007669"/>
    <property type="project" value="TreeGrafter"/>
</dbReference>
<proteinExistence type="predicted"/>
<dbReference type="SMART" id="SM01041">
    <property type="entry name" value="BRO1"/>
    <property type="match status" value="1"/>
</dbReference>
<comment type="subcellular location">
    <subcellularLocation>
        <location evidence="2">Cytoplasm</location>
    </subcellularLocation>
    <subcellularLocation>
        <location evidence="1">Endosome</location>
    </subcellularLocation>
</comment>
<feature type="region of interest" description="Disordered" evidence="6">
    <location>
        <begin position="1367"/>
        <end position="1387"/>
    </location>
</feature>
<dbReference type="Pfam" id="PF13949">
    <property type="entry name" value="ALIX_LYPXL_bnd"/>
    <property type="match status" value="1"/>
</dbReference>
<dbReference type="GO" id="GO:0032456">
    <property type="term" value="P:endocytic recycling"/>
    <property type="evidence" value="ECO:0007669"/>
    <property type="project" value="TreeGrafter"/>
</dbReference>
<reference evidence="9" key="1">
    <citation type="journal article" date="2010" name="Nature">
        <title>The Amphimedon queenslandica genome and the evolution of animal complexity.</title>
        <authorList>
            <person name="Srivastava M."/>
            <person name="Simakov O."/>
            <person name="Chapman J."/>
            <person name="Fahey B."/>
            <person name="Gauthier M.E."/>
            <person name="Mitros T."/>
            <person name="Richards G.S."/>
            <person name="Conaco C."/>
            <person name="Dacre M."/>
            <person name="Hellsten U."/>
            <person name="Larroux C."/>
            <person name="Putnam N.H."/>
            <person name="Stanke M."/>
            <person name="Adamska M."/>
            <person name="Darling A."/>
            <person name="Degnan S.M."/>
            <person name="Oakley T.H."/>
            <person name="Plachetzki D.C."/>
            <person name="Zhai Y."/>
            <person name="Adamski M."/>
            <person name="Calcino A."/>
            <person name="Cummins S.F."/>
            <person name="Goodstein D.M."/>
            <person name="Harris C."/>
            <person name="Jackson D.J."/>
            <person name="Leys S.P."/>
            <person name="Shu S."/>
            <person name="Woodcroft B.J."/>
            <person name="Vervoort M."/>
            <person name="Kosik K.S."/>
            <person name="Manning G."/>
            <person name="Degnan B.M."/>
            <person name="Rokhsar D.S."/>
        </authorList>
    </citation>
    <scope>NUCLEOTIDE SEQUENCE [LARGE SCALE GENOMIC DNA]</scope>
</reference>
<feature type="domain" description="BRO1" evidence="7">
    <location>
        <begin position="11"/>
        <end position="397"/>
    </location>
</feature>
<dbReference type="EnsemblMetazoa" id="XM_019993858.1">
    <property type="protein sequence ID" value="XP_019849417.1"/>
    <property type="gene ID" value="LOC105316951"/>
</dbReference>
<feature type="compositionally biased region" description="Basic and acidic residues" evidence="6">
    <location>
        <begin position="1370"/>
        <end position="1387"/>
    </location>
</feature>
<feature type="compositionally biased region" description="Polar residues" evidence="6">
    <location>
        <begin position="1736"/>
        <end position="1748"/>
    </location>
</feature>
<dbReference type="PANTHER" id="PTHR23030:SF30">
    <property type="entry name" value="TYROSINE-PROTEIN PHOSPHATASE NON-RECEPTOR TYPE 23"/>
    <property type="match status" value="1"/>
</dbReference>
<feature type="region of interest" description="Disordered" evidence="6">
    <location>
        <begin position="1489"/>
        <end position="1866"/>
    </location>
</feature>
<accession>A0AAN0IXY6</accession>
<evidence type="ECO:0000256" key="2">
    <source>
        <dbReference type="ARBA" id="ARBA00004496"/>
    </source>
</evidence>
<keyword evidence="3" id="KW-0963">Cytoplasm</keyword>
<dbReference type="RefSeq" id="XP_019849417.1">
    <property type="nucleotide sequence ID" value="XM_019993858.1"/>
</dbReference>
<organism evidence="8 9">
    <name type="scientific">Amphimedon queenslandica</name>
    <name type="common">Sponge</name>
    <dbReference type="NCBI Taxonomy" id="400682"/>
    <lineage>
        <taxon>Eukaryota</taxon>
        <taxon>Metazoa</taxon>
        <taxon>Porifera</taxon>
        <taxon>Demospongiae</taxon>
        <taxon>Heteroscleromorpha</taxon>
        <taxon>Haplosclerida</taxon>
        <taxon>Niphatidae</taxon>
        <taxon>Amphimedon</taxon>
    </lineage>
</organism>
<feature type="compositionally biased region" description="Basic and acidic residues" evidence="6">
    <location>
        <begin position="697"/>
        <end position="715"/>
    </location>
</feature>
<feature type="coiled-coil region" evidence="5">
    <location>
        <begin position="436"/>
        <end position="466"/>
    </location>
</feature>
<evidence type="ECO:0000259" key="7">
    <source>
        <dbReference type="PROSITE" id="PS51180"/>
    </source>
</evidence>
<dbReference type="Gene3D" id="1.25.40.280">
    <property type="entry name" value="alix/aip1 like domains"/>
    <property type="match status" value="1"/>
</dbReference>
<dbReference type="GO" id="GO:0045022">
    <property type="term" value="P:early endosome to late endosome transport"/>
    <property type="evidence" value="ECO:0007669"/>
    <property type="project" value="TreeGrafter"/>
</dbReference>
<feature type="coiled-coil region" evidence="5">
    <location>
        <begin position="553"/>
        <end position="580"/>
    </location>
</feature>
<feature type="compositionally biased region" description="Low complexity" evidence="6">
    <location>
        <begin position="1749"/>
        <end position="1792"/>
    </location>
</feature>
<name>A0AAN0IXY6_AMPQE</name>
<dbReference type="PANTHER" id="PTHR23030">
    <property type="entry name" value="PCD6 INTERACTING PROTEIN-RELATED"/>
    <property type="match status" value="1"/>
</dbReference>
<dbReference type="Gene3D" id="1.20.140.50">
    <property type="entry name" value="alix/aip1 like domains"/>
    <property type="match status" value="1"/>
</dbReference>
<feature type="compositionally biased region" description="Polar residues" evidence="6">
    <location>
        <begin position="1175"/>
        <end position="1184"/>
    </location>
</feature>
<keyword evidence="9" id="KW-1185">Reference proteome</keyword>
<dbReference type="GO" id="GO:0005768">
    <property type="term" value="C:endosome"/>
    <property type="evidence" value="ECO:0007669"/>
    <property type="project" value="UniProtKB-SubCell"/>
</dbReference>
<feature type="compositionally biased region" description="Low complexity" evidence="6">
    <location>
        <begin position="1185"/>
        <end position="1201"/>
    </location>
</feature>
<feature type="compositionally biased region" description="Polar residues" evidence="6">
    <location>
        <begin position="716"/>
        <end position="725"/>
    </location>
</feature>
<sequence>MAATWECPPLPMISFSLKDGSKASFNALKPFIASQYDENPDSFTNEIRQLEQLRDASLKVSKDHNGCTLLRRYYAQLHLLRARFPQEAAGIIPIHFSWKDVYTGAESQLEGLQAELAPILYNIGALHSQVGSKNSRHSEQDMKEALTHYQCSAGAFAYINDNFGSSGQSDLSPQLVEMYNTLMLGQAQECVVEKSLKGVSKVKNLNISKISMKVAQYYQSVVLVLESDVAVSVNKKHKDWLRLLSLKISYYTAIAHLYQANSMEEQSNYGYMIAYQQLALEKIKSIGKPHRATPDVFKEAIKNLADFLNQKLQESLKQNEQVFHELVPDLETLEPAPGFELVKPYMFQPADPKNIGTDIFSRLVPMRAYEAASIYSEEQAKIMRSINSSVEQKNEELSTFMTSLNISELTIPTDTPSLPSDLMTLHRQFQSKGSLIRETESKIKELMSLSERVEQQLSEVAQMKDDETKDEKEFQGRHGARPESQVCSSLWKELDSMLKYHKQANNSNSELHAMFSQFCPNLLLLAGQTNTLVSAIPSLPAQDDPEETDKERLTTLLNKVEEMKTQRQELLDQLRGQMNNDDILHAMIGESSSTQGAVIEEYLQKPKERADVIRQNLTAQDAILKALTEANAKQAKVRQALQEVQKKREEWCVSLAKAAGNFTFLQSKISEGLVFYSKLAESVARLHKRSLEVCTTRRRERQSIDRHSPAPDKRTPSSSPVPQNKESNKTHQLSTQTHSSQSSPGHTPHGHAPQPSATSRDHTPQSPQGHTSQLAHPPIRPPKSTSLRGGPIQKDIQQQSNDGEAEGGDMSQLILEMKKNQEMQRANLNNTGTSEVSAAATPTATPPTAQGVSLLLDEPVNLSLATGLIEPVLIPQSVPIDVSQSLPPPAIQGSTSNQELQGPIRPSKPSHLQGDTKIDATTSQPVSTVPSLMPVNVQQVDTISTGPASPNVGQEDVTNAETETDAAFITTDVESVHVSITGATAPPLVPHSSDADVAPPPPITVESSSSPANTVVSMGPGNTGMTIPPPIPSTGPVIPPSISSTGPVIPPPISSTGPVIPPPIPSTGPVIPPPIPSTGPVIPPPIPSTGPVIPPPIPSTVPVIPPPIPSTGPVIPPPIPSTGPVIPPPISSTGPVIPSPISSTGPVIPSPISSRGSAPFVPLSRPLVTAGPVSAPNSDQAVNGDTTSDLTSSQDSESVESNVVESTGFSEVLDDTLKLSSHSNEVRKLPQFTAVPMGTLGMVTPTASPIGGQQHPILSISTGGVLPPPPPLSITSLQPSKELRSTPSHLENLCLQQQETIQTQAKQIEEQKFQLQQQSKTLEEQRKELERYHLSHQLQEKDKIASSSNQSMLVNLLKQQQELFKTQQEQMDKLSHESEAKRSQHSELEMKLRDALAQEQLQNQALHNQISQQLKDIQHLQHQLQASGQQIQSLQMQGQQYLNQIQERDKVLANYREEHKQIVDNLESQCRQRVQQITQQMQELQARVGMSRGGGGGGEQMKPMLPPPNVGGGGPVLQPSRQPQQQGWNTSAARPTEGQQFQQYPQNRGGGGVPGQQQQHRPQNPPAAGGGAHLQQHQPGGTRGPQNPSNSPGLSTQRVPVGPRQQGMPAPHPQAGQSSQSSSVMPPPQGVGHPMNQPTTNKPGIGQHPSPGGIQHPPNQPGGIGGISRYPSQPGVPQPGQPVMHHQPRLPSQQGVRPQSAGVSSRHALPLTPPTHPPTSDVPSPPVQQYPPYRHQQASTGQTSHWQQHTPGHHPTTGPHTPTGHHPTTGPHTPTGHHPTTGPHTPTGHHPTTGPPPASGHSGQAPVHPPPPAGQPLVHGLPPPPPTPGGQYTAHYSHPGNPAQPVGASEQHQQFISPGPGYGPPK</sequence>